<evidence type="ECO:0000256" key="1">
    <source>
        <dbReference type="ARBA" id="ARBA00001947"/>
    </source>
</evidence>
<keyword evidence="6" id="KW-0479">Metal-binding</keyword>
<dbReference type="SUPFAM" id="SSF140990">
    <property type="entry name" value="FtsH protease domain-like"/>
    <property type="match status" value="1"/>
</dbReference>
<dbReference type="GO" id="GO:0030163">
    <property type="term" value="P:protein catabolic process"/>
    <property type="evidence" value="ECO:0007669"/>
    <property type="project" value="TreeGrafter"/>
</dbReference>
<keyword evidence="11" id="KW-0547">Nucleotide-binding</keyword>
<evidence type="ECO:0000256" key="7">
    <source>
        <dbReference type="ARBA" id="ARBA00022801"/>
    </source>
</evidence>
<organism evidence="15 16">
    <name type="scientific">Ceratitis capitata</name>
    <name type="common">Mediterranean fruit fly</name>
    <name type="synonym">Tephritis capitata</name>
    <dbReference type="NCBI Taxonomy" id="7213"/>
    <lineage>
        <taxon>Eukaryota</taxon>
        <taxon>Metazoa</taxon>
        <taxon>Ecdysozoa</taxon>
        <taxon>Arthropoda</taxon>
        <taxon>Hexapoda</taxon>
        <taxon>Insecta</taxon>
        <taxon>Pterygota</taxon>
        <taxon>Neoptera</taxon>
        <taxon>Endopterygota</taxon>
        <taxon>Diptera</taxon>
        <taxon>Brachycera</taxon>
        <taxon>Muscomorpha</taxon>
        <taxon>Tephritoidea</taxon>
        <taxon>Tephritidae</taxon>
        <taxon>Ceratitis</taxon>
        <taxon>Ceratitis</taxon>
    </lineage>
</organism>
<reference evidence="15" key="1">
    <citation type="submission" date="2020-11" db="EMBL/GenBank/DDBJ databases">
        <authorList>
            <person name="Whitehead M."/>
        </authorList>
    </citation>
    <scope>NUCLEOTIDE SEQUENCE</scope>
    <source>
        <strain evidence="15">EGII</strain>
    </source>
</reference>
<comment type="similarity">
    <text evidence="2">Belongs to the heat shock protein 90 family.</text>
</comment>
<dbReference type="GO" id="GO:0016887">
    <property type="term" value="F:ATP hydrolysis activity"/>
    <property type="evidence" value="ECO:0007669"/>
    <property type="project" value="InterPro"/>
</dbReference>
<feature type="domain" description="ATPase AAA-type core" evidence="12">
    <location>
        <begin position="1"/>
        <end position="69"/>
    </location>
</feature>
<evidence type="ECO:0000256" key="6">
    <source>
        <dbReference type="ARBA" id="ARBA00022723"/>
    </source>
</evidence>
<dbReference type="InterPro" id="IPR041569">
    <property type="entry name" value="AAA_lid_3"/>
</dbReference>
<dbReference type="PANTHER" id="PTHR23076:SF97">
    <property type="entry name" value="ATP-DEPENDENT ZINC METALLOPROTEASE YME1L1"/>
    <property type="match status" value="1"/>
</dbReference>
<name>A0A811VAR4_CERCA</name>
<dbReference type="Pfam" id="PF01434">
    <property type="entry name" value="Peptidase_M41"/>
    <property type="match status" value="1"/>
</dbReference>
<dbReference type="GO" id="GO:0046872">
    <property type="term" value="F:metal ion binding"/>
    <property type="evidence" value="ECO:0007669"/>
    <property type="project" value="UniProtKB-KW"/>
</dbReference>
<keyword evidence="10" id="KW-0143">Chaperone</keyword>
<comment type="similarity">
    <text evidence="4">In the N-terminal section; belongs to the AAA ATPase family.</text>
</comment>
<feature type="non-terminal residue" evidence="15">
    <location>
        <position position="1"/>
    </location>
</feature>
<dbReference type="InterPro" id="IPR000642">
    <property type="entry name" value="Peptidase_M41"/>
</dbReference>
<comment type="similarity">
    <text evidence="3">In the C-terminal section; belongs to the peptidase M41 family.</text>
</comment>
<dbReference type="FunFam" id="3.40.50.300:FF:004199">
    <property type="entry name" value="ATP-dependent zinc metalloprotease FtsH homolog"/>
    <property type="match status" value="1"/>
</dbReference>
<dbReference type="InterPro" id="IPR027417">
    <property type="entry name" value="P-loop_NTPase"/>
</dbReference>
<dbReference type="GO" id="GO:0004176">
    <property type="term" value="F:ATP-dependent peptidase activity"/>
    <property type="evidence" value="ECO:0007669"/>
    <property type="project" value="InterPro"/>
</dbReference>
<evidence type="ECO:0000256" key="3">
    <source>
        <dbReference type="ARBA" id="ARBA00010044"/>
    </source>
</evidence>
<dbReference type="Gene3D" id="1.10.8.60">
    <property type="match status" value="1"/>
</dbReference>
<dbReference type="OrthoDB" id="28737at2759"/>
<dbReference type="Gene3D" id="1.20.58.760">
    <property type="entry name" value="Peptidase M41"/>
    <property type="match status" value="1"/>
</dbReference>
<evidence type="ECO:0000256" key="2">
    <source>
        <dbReference type="ARBA" id="ARBA00008239"/>
    </source>
</evidence>
<protein>
    <submittedName>
        <fullName evidence="15">(Mediterranean fruit fly) hypothetical protein</fullName>
    </submittedName>
</protein>
<accession>A0A811VAR4</accession>
<dbReference type="InterPro" id="IPR001404">
    <property type="entry name" value="Hsp90_fam"/>
</dbReference>
<dbReference type="Proteomes" id="UP000606786">
    <property type="component" value="Unassembled WGS sequence"/>
</dbReference>
<evidence type="ECO:0000256" key="4">
    <source>
        <dbReference type="ARBA" id="ARBA00010550"/>
    </source>
</evidence>
<dbReference type="GO" id="GO:0140662">
    <property type="term" value="F:ATP-dependent protein folding chaperone"/>
    <property type="evidence" value="ECO:0007669"/>
    <property type="project" value="InterPro"/>
</dbReference>
<dbReference type="Gene3D" id="3.40.50.11260">
    <property type="match status" value="1"/>
</dbReference>
<dbReference type="Pfam" id="PF00004">
    <property type="entry name" value="AAA"/>
    <property type="match status" value="1"/>
</dbReference>
<evidence type="ECO:0000259" key="12">
    <source>
        <dbReference type="Pfam" id="PF00004"/>
    </source>
</evidence>
<evidence type="ECO:0000256" key="9">
    <source>
        <dbReference type="ARBA" id="ARBA00023049"/>
    </source>
</evidence>
<dbReference type="InterPro" id="IPR003960">
    <property type="entry name" value="ATPase_AAA_CS"/>
</dbReference>
<keyword evidence="16" id="KW-1185">Reference proteome</keyword>
<dbReference type="SUPFAM" id="SSF54211">
    <property type="entry name" value="Ribosomal protein S5 domain 2-like"/>
    <property type="match status" value="1"/>
</dbReference>
<dbReference type="SUPFAM" id="SSF52540">
    <property type="entry name" value="P-loop containing nucleoside triphosphate hydrolases"/>
    <property type="match status" value="1"/>
</dbReference>
<proteinExistence type="inferred from homology"/>
<dbReference type="GO" id="GO:0006508">
    <property type="term" value="P:proteolysis"/>
    <property type="evidence" value="ECO:0007669"/>
    <property type="project" value="UniProtKB-KW"/>
</dbReference>
<evidence type="ECO:0000256" key="5">
    <source>
        <dbReference type="ARBA" id="ARBA00022670"/>
    </source>
</evidence>
<evidence type="ECO:0000313" key="15">
    <source>
        <dbReference type="EMBL" id="CAD7011239.1"/>
    </source>
</evidence>
<keyword evidence="9" id="KW-0482">Metalloprotease</keyword>
<dbReference type="GO" id="GO:0005524">
    <property type="term" value="F:ATP binding"/>
    <property type="evidence" value="ECO:0007669"/>
    <property type="project" value="UniProtKB-KW"/>
</dbReference>
<sequence>EIDAVGRHRGIGLGGGNDEREQTLNQLLVEMDGFESNEGVIIVAATNRPDVLDPALLRPGRFDRQITISLPDINGRADLANLVNESALIAARRNKKIVTMDDFEYARDKVMMGVERRSLVMTEEERKLTAYHEAGHVILPLTWLHLIRYTKQLLFQEMIADITVAMGGRVAEELVFGYDKVTSGASSDIKQASDLSRAMYNLNNCHNPNEKRSKHGIVKVVLNYKLNKKQELYTAINRKVDLVAMISYRKKSGKQHKPLNFYTKTRNNSNIEGLRYDPEFQEVASNLKTAVEDEQFGPHKSPVEFIDEEGKSERLNSKAAIWTKPKNDVTQEEHNDLFVVLRMLAIIPQYLRFLKGIIDSPDLPLNISRETLQNNRVVEQIKKSLTKRVISELGKKAKENLEEYTKFWTNFGAVLKEGLCEAMPTDEREALLSICRFHSTSDDKLVSIDNYISRMKPEQEYLYYLTGTVWIL</sequence>
<keyword evidence="7" id="KW-0378">Hydrolase</keyword>
<dbReference type="PANTHER" id="PTHR23076">
    <property type="entry name" value="METALLOPROTEASE M41 FTSH"/>
    <property type="match status" value="1"/>
</dbReference>
<evidence type="ECO:0000256" key="11">
    <source>
        <dbReference type="RuleBase" id="RU003651"/>
    </source>
</evidence>
<evidence type="ECO:0000313" key="16">
    <source>
        <dbReference type="Proteomes" id="UP000606786"/>
    </source>
</evidence>
<dbReference type="AlphaFoldDB" id="A0A811VAR4"/>
<keyword evidence="5" id="KW-0645">Protease</keyword>
<dbReference type="Pfam" id="PF17862">
    <property type="entry name" value="AAA_lid_3"/>
    <property type="match status" value="1"/>
</dbReference>
<dbReference type="Gene3D" id="3.30.230.80">
    <property type="match status" value="1"/>
</dbReference>
<evidence type="ECO:0000256" key="10">
    <source>
        <dbReference type="ARBA" id="ARBA00023186"/>
    </source>
</evidence>
<dbReference type="GO" id="GO:0051082">
    <property type="term" value="F:unfolded protein binding"/>
    <property type="evidence" value="ECO:0007669"/>
    <property type="project" value="InterPro"/>
</dbReference>
<comment type="cofactor">
    <cofactor evidence="1">
        <name>Zn(2+)</name>
        <dbReference type="ChEBI" id="CHEBI:29105"/>
    </cofactor>
</comment>
<comment type="similarity">
    <text evidence="11">Belongs to the AAA ATPase family.</text>
</comment>
<keyword evidence="11" id="KW-0067">ATP-binding</keyword>
<dbReference type="Pfam" id="PF00183">
    <property type="entry name" value="HSP90"/>
    <property type="match status" value="1"/>
</dbReference>
<feature type="domain" description="Peptidase M41" evidence="13">
    <location>
        <begin position="156"/>
        <end position="200"/>
    </location>
</feature>
<evidence type="ECO:0000259" key="14">
    <source>
        <dbReference type="Pfam" id="PF17862"/>
    </source>
</evidence>
<dbReference type="GO" id="GO:0004222">
    <property type="term" value="F:metalloendopeptidase activity"/>
    <property type="evidence" value="ECO:0007669"/>
    <property type="project" value="InterPro"/>
</dbReference>
<dbReference type="InterPro" id="IPR003959">
    <property type="entry name" value="ATPase_AAA_core"/>
</dbReference>
<evidence type="ECO:0000259" key="13">
    <source>
        <dbReference type="Pfam" id="PF01434"/>
    </source>
</evidence>
<dbReference type="PROSITE" id="PS00674">
    <property type="entry name" value="AAA"/>
    <property type="match status" value="1"/>
</dbReference>
<dbReference type="InterPro" id="IPR037219">
    <property type="entry name" value="Peptidase_M41-like"/>
</dbReference>
<comment type="caution">
    <text evidence="15">The sequence shown here is derived from an EMBL/GenBank/DDBJ whole genome shotgun (WGS) entry which is preliminary data.</text>
</comment>
<dbReference type="InterPro" id="IPR020568">
    <property type="entry name" value="Ribosomal_Su5_D2-typ_SF"/>
</dbReference>
<dbReference type="GO" id="GO:0005886">
    <property type="term" value="C:plasma membrane"/>
    <property type="evidence" value="ECO:0007669"/>
    <property type="project" value="TreeGrafter"/>
</dbReference>
<gene>
    <name evidence="15" type="ORF">CCAP1982_LOCUS19347</name>
</gene>
<dbReference type="EMBL" id="CAJHJT010000046">
    <property type="protein sequence ID" value="CAD7011239.1"/>
    <property type="molecule type" value="Genomic_DNA"/>
</dbReference>
<evidence type="ECO:0000256" key="8">
    <source>
        <dbReference type="ARBA" id="ARBA00022833"/>
    </source>
</evidence>
<feature type="domain" description="AAA ATPase AAA+ lid" evidence="14">
    <location>
        <begin position="77"/>
        <end position="104"/>
    </location>
</feature>
<dbReference type="Gene3D" id="3.40.50.300">
    <property type="entry name" value="P-loop containing nucleotide triphosphate hydrolases"/>
    <property type="match status" value="1"/>
</dbReference>
<keyword evidence="8" id="KW-0862">Zinc</keyword>